<dbReference type="AlphaFoldDB" id="A0A3A5M3R7"/>
<protein>
    <submittedName>
        <fullName evidence="1">Uncharacterized protein</fullName>
    </submittedName>
</protein>
<dbReference type="EMBL" id="QZVT01000010">
    <property type="protein sequence ID" value="RJT76941.1"/>
    <property type="molecule type" value="Genomic_DNA"/>
</dbReference>
<comment type="caution">
    <text evidence="1">The sequence shown here is derived from an EMBL/GenBank/DDBJ whole genome shotgun (WGS) entry which is preliminary data.</text>
</comment>
<keyword evidence="2" id="KW-1185">Reference proteome</keyword>
<name>A0A3A5M3R7_9MICC</name>
<sequence length="170" mass="18833">MSEAQRWAHVDRLLGDTTLDTTVRLAGLFILVFAQPLTTCARLKLTDVTLTPSATTIRFAAAPIKLPPSIDQILRRHLEQPAVRAIYRPAADMWLFDGLMPNTHITESNLARMLKDIGIAPRAAKEAAARQLSSTMPARIVVDTIGISLNTASKWAQESGATWRHYPHLR</sequence>
<organism evidence="1 2">
    <name type="scientific">Arthrobacter cheniae</name>
    <dbReference type="NCBI Taxonomy" id="1258888"/>
    <lineage>
        <taxon>Bacteria</taxon>
        <taxon>Bacillati</taxon>
        <taxon>Actinomycetota</taxon>
        <taxon>Actinomycetes</taxon>
        <taxon>Micrococcales</taxon>
        <taxon>Micrococcaceae</taxon>
        <taxon>Arthrobacter</taxon>
    </lineage>
</organism>
<gene>
    <name evidence="1" type="ORF">D6T63_15905</name>
</gene>
<dbReference type="Proteomes" id="UP000272560">
    <property type="component" value="Unassembled WGS sequence"/>
</dbReference>
<accession>A0A3A5M3R7</accession>
<proteinExistence type="predicted"/>
<reference evidence="1 2" key="1">
    <citation type="submission" date="2018-09" db="EMBL/GenBank/DDBJ databases">
        <title>Novel species of Arthrobacter.</title>
        <authorList>
            <person name="Liu Q."/>
            <person name="Xin Y.-H."/>
        </authorList>
    </citation>
    <scope>NUCLEOTIDE SEQUENCE [LARGE SCALE GENOMIC DNA]</scope>
    <source>
        <strain evidence="1 2">Hz2</strain>
    </source>
</reference>
<evidence type="ECO:0000313" key="2">
    <source>
        <dbReference type="Proteomes" id="UP000272560"/>
    </source>
</evidence>
<evidence type="ECO:0000313" key="1">
    <source>
        <dbReference type="EMBL" id="RJT76941.1"/>
    </source>
</evidence>